<comment type="pathway">
    <text evidence="3 15">Carbohydrate degradation; glycolysis; pyruvate from D-glyceraldehyde 3-phosphate: step 5/5.</text>
</comment>
<dbReference type="GO" id="GO:0030955">
    <property type="term" value="F:potassium ion binding"/>
    <property type="evidence" value="ECO:0007669"/>
    <property type="project" value="InterPro"/>
</dbReference>
<dbReference type="InterPro" id="IPR036918">
    <property type="entry name" value="Pyrv_Knase_C_sf"/>
</dbReference>
<keyword evidence="9 15" id="KW-0418">Kinase</keyword>
<evidence type="ECO:0000313" key="19">
    <source>
        <dbReference type="EMBL" id="QDZ23455.1"/>
    </source>
</evidence>
<dbReference type="InterPro" id="IPR015793">
    <property type="entry name" value="Pyrv_Knase_brl"/>
</dbReference>
<dbReference type="AlphaFoldDB" id="A0A5B8MUZ3"/>
<dbReference type="OrthoDB" id="108365at2759"/>
<evidence type="ECO:0000256" key="4">
    <source>
        <dbReference type="ARBA" id="ARBA00008663"/>
    </source>
</evidence>
<keyword evidence="13 19" id="KW-0670">Pyruvate</keyword>
<dbReference type="InterPro" id="IPR040442">
    <property type="entry name" value="Pyrv_kinase-like_dom_sf"/>
</dbReference>
<dbReference type="Pfam" id="PF00224">
    <property type="entry name" value="PK"/>
    <property type="match status" value="1"/>
</dbReference>
<feature type="domain" description="Pyruvate kinase barrel" evidence="17">
    <location>
        <begin position="66"/>
        <end position="388"/>
    </location>
</feature>
<name>A0A5B8MUZ3_9CHLO</name>
<evidence type="ECO:0000256" key="10">
    <source>
        <dbReference type="ARBA" id="ARBA00022840"/>
    </source>
</evidence>
<dbReference type="SUPFAM" id="SSF51621">
    <property type="entry name" value="Phosphoenolpyruvate/pyruvate domain"/>
    <property type="match status" value="1"/>
</dbReference>
<comment type="similarity">
    <text evidence="4 15">Belongs to the pyruvate kinase family.</text>
</comment>
<dbReference type="Gene3D" id="3.40.1380.20">
    <property type="entry name" value="Pyruvate kinase, C-terminal domain"/>
    <property type="match status" value="1"/>
</dbReference>
<dbReference type="Gene3D" id="3.20.20.60">
    <property type="entry name" value="Phosphoenolpyruvate-binding domains"/>
    <property type="match status" value="1"/>
</dbReference>
<feature type="region of interest" description="Disordered" evidence="16">
    <location>
        <begin position="1"/>
        <end position="29"/>
    </location>
</feature>
<feature type="domain" description="Pyruvate kinase C-terminal" evidence="18">
    <location>
        <begin position="422"/>
        <end position="537"/>
    </location>
</feature>
<dbReference type="PROSITE" id="PS00110">
    <property type="entry name" value="PYRUVATE_KINASE"/>
    <property type="match status" value="1"/>
</dbReference>
<dbReference type="Proteomes" id="UP000316726">
    <property type="component" value="Chromosome 10"/>
</dbReference>
<evidence type="ECO:0000256" key="5">
    <source>
        <dbReference type="ARBA" id="ARBA00012142"/>
    </source>
</evidence>
<evidence type="ECO:0000259" key="17">
    <source>
        <dbReference type="Pfam" id="PF00224"/>
    </source>
</evidence>
<dbReference type="PRINTS" id="PR01050">
    <property type="entry name" value="PYRUVTKNASE"/>
</dbReference>
<evidence type="ECO:0000313" key="20">
    <source>
        <dbReference type="Proteomes" id="UP000316726"/>
    </source>
</evidence>
<keyword evidence="20" id="KW-1185">Reference proteome</keyword>
<evidence type="ECO:0000256" key="1">
    <source>
        <dbReference type="ARBA" id="ARBA00001946"/>
    </source>
</evidence>
<reference evidence="19 20" key="1">
    <citation type="submission" date="2018-07" db="EMBL/GenBank/DDBJ databases">
        <title>The complete nuclear genome of the prasinophyte Chloropicon primus (CCMP1205).</title>
        <authorList>
            <person name="Pombert J.-F."/>
            <person name="Otis C."/>
            <person name="Turmel M."/>
            <person name="Lemieux C."/>
        </authorList>
    </citation>
    <scope>NUCLEOTIDE SEQUENCE [LARGE SCALE GENOMIC DNA]</scope>
    <source>
        <strain evidence="19 20">CCMP1205</strain>
    </source>
</reference>
<dbReference type="GO" id="GO:0000287">
    <property type="term" value="F:magnesium ion binding"/>
    <property type="evidence" value="ECO:0007669"/>
    <property type="project" value="InterPro"/>
</dbReference>
<dbReference type="InterPro" id="IPR015806">
    <property type="entry name" value="Pyrv_Knase_insert_dom_sf"/>
</dbReference>
<dbReference type="SUPFAM" id="SSF50800">
    <property type="entry name" value="PK beta-barrel domain-like"/>
    <property type="match status" value="1"/>
</dbReference>
<keyword evidence="7" id="KW-0479">Metal-binding</keyword>
<evidence type="ECO:0000256" key="8">
    <source>
        <dbReference type="ARBA" id="ARBA00022741"/>
    </source>
</evidence>
<evidence type="ECO:0000256" key="15">
    <source>
        <dbReference type="RuleBase" id="RU000504"/>
    </source>
</evidence>
<protein>
    <recommendedName>
        <fullName evidence="5 15">Pyruvate kinase</fullName>
        <ecNumber evidence="5 15">2.7.1.40</ecNumber>
    </recommendedName>
</protein>
<evidence type="ECO:0000256" key="6">
    <source>
        <dbReference type="ARBA" id="ARBA00022679"/>
    </source>
</evidence>
<dbReference type="NCBIfam" id="NF004491">
    <property type="entry name" value="PRK05826.1"/>
    <property type="match status" value="1"/>
</dbReference>
<dbReference type="InterPro" id="IPR001697">
    <property type="entry name" value="Pyr_Knase"/>
</dbReference>
<gene>
    <name evidence="19" type="ORF">A3770_10p59730</name>
</gene>
<dbReference type="GO" id="GO:0005524">
    <property type="term" value="F:ATP binding"/>
    <property type="evidence" value="ECO:0007669"/>
    <property type="project" value="UniProtKB-KW"/>
</dbReference>
<dbReference type="UniPathway" id="UPA00109">
    <property type="reaction ID" value="UER00188"/>
</dbReference>
<keyword evidence="10" id="KW-0067">ATP-binding</keyword>
<dbReference type="FunFam" id="2.40.33.10:FF:000001">
    <property type="entry name" value="Pyruvate kinase"/>
    <property type="match status" value="1"/>
</dbReference>
<dbReference type="SUPFAM" id="SSF52935">
    <property type="entry name" value="PK C-terminal domain-like"/>
    <property type="match status" value="1"/>
</dbReference>
<evidence type="ECO:0000256" key="7">
    <source>
        <dbReference type="ARBA" id="ARBA00022723"/>
    </source>
</evidence>
<evidence type="ECO:0000256" key="3">
    <source>
        <dbReference type="ARBA" id="ARBA00004997"/>
    </source>
</evidence>
<comment type="cofactor">
    <cofactor evidence="1">
        <name>Mg(2+)</name>
        <dbReference type="ChEBI" id="CHEBI:18420"/>
    </cofactor>
</comment>
<evidence type="ECO:0000256" key="2">
    <source>
        <dbReference type="ARBA" id="ARBA00001958"/>
    </source>
</evidence>
<keyword evidence="6 15" id="KW-0808">Transferase</keyword>
<dbReference type="EMBL" id="CP031043">
    <property type="protein sequence ID" value="QDZ23455.1"/>
    <property type="molecule type" value="Genomic_DNA"/>
</dbReference>
<keyword evidence="12 15" id="KW-0324">Glycolysis</keyword>
<dbReference type="NCBIfam" id="TIGR01064">
    <property type="entry name" value="pyruv_kin"/>
    <property type="match status" value="1"/>
</dbReference>
<dbReference type="EC" id="2.7.1.40" evidence="5 15"/>
<comment type="cofactor">
    <cofactor evidence="2">
        <name>K(+)</name>
        <dbReference type="ChEBI" id="CHEBI:29103"/>
    </cofactor>
</comment>
<evidence type="ECO:0000256" key="14">
    <source>
        <dbReference type="ARBA" id="ARBA00048152"/>
    </source>
</evidence>
<dbReference type="PANTHER" id="PTHR11817">
    <property type="entry name" value="PYRUVATE KINASE"/>
    <property type="match status" value="1"/>
</dbReference>
<evidence type="ECO:0000256" key="12">
    <source>
        <dbReference type="ARBA" id="ARBA00023152"/>
    </source>
</evidence>
<dbReference type="STRING" id="1764295.A0A5B8MUZ3"/>
<comment type="catalytic activity">
    <reaction evidence="14 15">
        <text>pyruvate + ATP = phosphoenolpyruvate + ADP + H(+)</text>
        <dbReference type="Rhea" id="RHEA:18157"/>
        <dbReference type="ChEBI" id="CHEBI:15361"/>
        <dbReference type="ChEBI" id="CHEBI:15378"/>
        <dbReference type="ChEBI" id="CHEBI:30616"/>
        <dbReference type="ChEBI" id="CHEBI:58702"/>
        <dbReference type="ChEBI" id="CHEBI:456216"/>
        <dbReference type="EC" id="2.7.1.40"/>
    </reaction>
</comment>
<accession>A0A5B8MUZ3</accession>
<dbReference type="InterPro" id="IPR015795">
    <property type="entry name" value="Pyrv_Knase_C"/>
</dbReference>
<keyword evidence="11 15" id="KW-0460">Magnesium</keyword>
<evidence type="ECO:0000256" key="13">
    <source>
        <dbReference type="ARBA" id="ARBA00023317"/>
    </source>
</evidence>
<dbReference type="FunFam" id="3.20.20.60:FF:000025">
    <property type="entry name" value="Pyruvate kinase"/>
    <property type="match status" value="1"/>
</dbReference>
<dbReference type="Gene3D" id="2.40.33.10">
    <property type="entry name" value="PK beta-barrel domain-like"/>
    <property type="match status" value="1"/>
</dbReference>
<dbReference type="InterPro" id="IPR011037">
    <property type="entry name" value="Pyrv_Knase-like_insert_dom_sf"/>
</dbReference>
<dbReference type="GO" id="GO:0004743">
    <property type="term" value="F:pyruvate kinase activity"/>
    <property type="evidence" value="ECO:0007669"/>
    <property type="project" value="UniProtKB-EC"/>
</dbReference>
<sequence length="550" mass="58702">MGAGASAQKAGRAGSNKGSSGGVTHVVSNSSERAAPIPANLTLIDTKRVNSLSTAMASKPLFEGSKTRVICTLGPASRSVSMIKKLLFAGMRIARFNFSHGTHEYHFETLSNLRAACKEIGQRCGVLLDTKGPEIRTGFLKGHEAVMLEQGQTLTLTTDYSFEGDSTKIACSYPHLCRDVKIGTQILCADGSITLEVKDVLQDEVVTEVLNSSKLGERKNMNLPGVQIDLPVITDKDKIDLVDFGLKHEVDFVAASFVQSAADVELIRDTLGGAACTIKIISKIENQSGLNNFTEILEASDGIMIARGDLGMEVPMQKVFVAQKLMTQQCNLKGKPVITATQMLESMVVNPRPTRAEATDVANAVLDGTDCVMLSGETANGAHPEAAVKAMVDICAEAESCLNHYTVFKSIYESAEDVSIHESMASSAVRTAAKIGASAIVVLAASGGTSQLIAKYRPEAAIIVGVVPVQKREALEFQGMGDSSRLVRQSFASRGLYPMVCEDADSTDDLIVQSMAWGRDNGLCKPGDKVVAVHRAQQTQVLVMKILCCP</sequence>
<dbReference type="InterPro" id="IPR015813">
    <property type="entry name" value="Pyrv/PenolPyrv_kinase-like_dom"/>
</dbReference>
<keyword evidence="8" id="KW-0547">Nucleotide-binding</keyword>
<evidence type="ECO:0000256" key="11">
    <source>
        <dbReference type="ARBA" id="ARBA00022842"/>
    </source>
</evidence>
<dbReference type="GO" id="GO:0009570">
    <property type="term" value="C:chloroplast stroma"/>
    <property type="evidence" value="ECO:0007669"/>
    <property type="project" value="UniProtKB-ARBA"/>
</dbReference>
<evidence type="ECO:0000256" key="16">
    <source>
        <dbReference type="SAM" id="MobiDB-lite"/>
    </source>
</evidence>
<evidence type="ECO:0000259" key="18">
    <source>
        <dbReference type="Pfam" id="PF02887"/>
    </source>
</evidence>
<dbReference type="NCBIfam" id="NF004978">
    <property type="entry name" value="PRK06354.1"/>
    <property type="match status" value="1"/>
</dbReference>
<proteinExistence type="inferred from homology"/>
<dbReference type="GO" id="GO:0016301">
    <property type="term" value="F:kinase activity"/>
    <property type="evidence" value="ECO:0007669"/>
    <property type="project" value="UniProtKB-KW"/>
</dbReference>
<dbReference type="Pfam" id="PF02887">
    <property type="entry name" value="PK_C"/>
    <property type="match status" value="1"/>
</dbReference>
<organism evidence="19 20">
    <name type="scientific">Chloropicon primus</name>
    <dbReference type="NCBI Taxonomy" id="1764295"/>
    <lineage>
        <taxon>Eukaryota</taxon>
        <taxon>Viridiplantae</taxon>
        <taxon>Chlorophyta</taxon>
        <taxon>Chloropicophyceae</taxon>
        <taxon>Chloropicales</taxon>
        <taxon>Chloropicaceae</taxon>
        <taxon>Chloropicon</taxon>
    </lineage>
</organism>
<evidence type="ECO:0000256" key="9">
    <source>
        <dbReference type="ARBA" id="ARBA00022777"/>
    </source>
</evidence>
<dbReference type="InterPro" id="IPR018209">
    <property type="entry name" value="Pyrv_Knase_AS"/>
</dbReference>